<evidence type="ECO:0000256" key="2">
    <source>
        <dbReference type="ARBA" id="ARBA00009347"/>
    </source>
</evidence>
<dbReference type="HOGENOM" id="CLU_018204_8_2_11"/>
<evidence type="ECO:0000313" key="10">
    <source>
        <dbReference type="Proteomes" id="UP000006637"/>
    </source>
</evidence>
<dbReference type="InterPro" id="IPR037069">
    <property type="entry name" value="AcylCoA_DH/ox_N_sf"/>
</dbReference>
<comment type="cofactor">
    <cofactor evidence="1 5">
        <name>FAD</name>
        <dbReference type="ChEBI" id="CHEBI:57692"/>
    </cofactor>
</comment>
<feature type="domain" description="Acyl-CoA dehydrogenase/oxidase C-terminal" evidence="6">
    <location>
        <begin position="250"/>
        <end position="392"/>
    </location>
</feature>
<dbReference type="EMBL" id="CP000386">
    <property type="protein sequence ID" value="ABG05006.1"/>
    <property type="molecule type" value="Genomic_DNA"/>
</dbReference>
<dbReference type="InterPro" id="IPR009100">
    <property type="entry name" value="AcylCoA_DH/oxidase_NM_dom_sf"/>
</dbReference>
<dbReference type="Pfam" id="PF02770">
    <property type="entry name" value="Acyl-CoA_dh_M"/>
    <property type="match status" value="1"/>
</dbReference>
<name>Q1AUC2_RUBXD</name>
<proteinExistence type="inferred from homology"/>
<dbReference type="SUPFAM" id="SSF47203">
    <property type="entry name" value="Acyl-CoA dehydrogenase C-terminal domain-like"/>
    <property type="match status" value="1"/>
</dbReference>
<evidence type="ECO:0000259" key="7">
    <source>
        <dbReference type="Pfam" id="PF02770"/>
    </source>
</evidence>
<dbReference type="InterPro" id="IPR006089">
    <property type="entry name" value="Acyl-CoA_DH_CS"/>
</dbReference>
<dbReference type="PANTHER" id="PTHR43188:SF1">
    <property type="entry name" value="ACYL-COA DEHYDROGENASE"/>
    <property type="match status" value="1"/>
</dbReference>
<dbReference type="Pfam" id="PF00441">
    <property type="entry name" value="Acyl-CoA_dh_1"/>
    <property type="match status" value="1"/>
</dbReference>
<dbReference type="eggNOG" id="COG1960">
    <property type="taxonomic scope" value="Bacteria"/>
</dbReference>
<sequence>MRVLTRAEGLMSATDYYLLDELLGEEEREVRERVRAFCEKEVLPVIGDYWNREEFPFELVGKFADLGIVGGAIRGYGCPGLSRLAEGIVAAELARADGSINTFYGVHSGLAMGTIAMLGSEEQKQRWLPSMARMEKIGAFGLTEPEHGSDVVMLETTARREGDEWVLDGRKKWIGNASFADLVIVWARDLSDGEVKGFVVEREEAGEAFSAEVIKGKTGKRAVWQAEIELRGVRVPHENKLEGANSFKDTSKVLTATRYGVAWEGVGHAVAAYEAALAYAKERRIFTRPLESYQLIQNKLANMLSEITAMQLICFRLAQLFEQGKMTGGMASLAKMHTAKKARQVCLEARDILGGNGLLLEHVVGKHLADVEVVYTYEGTDIVQSLIVGREITGTQAFAPSRAG</sequence>
<keyword evidence="4 5" id="KW-0274">FAD</keyword>
<dbReference type="InterPro" id="IPR006091">
    <property type="entry name" value="Acyl-CoA_Oxase/DH_mid-dom"/>
</dbReference>
<gene>
    <name evidence="9" type="ordered locus">Rxyl_2061</name>
</gene>
<feature type="domain" description="Acyl-CoA oxidase/dehydrogenase middle" evidence="7">
    <location>
        <begin position="139"/>
        <end position="232"/>
    </location>
</feature>
<dbReference type="STRING" id="266117.Rxyl_2061"/>
<evidence type="ECO:0000256" key="3">
    <source>
        <dbReference type="ARBA" id="ARBA00022630"/>
    </source>
</evidence>
<evidence type="ECO:0000256" key="4">
    <source>
        <dbReference type="ARBA" id="ARBA00022827"/>
    </source>
</evidence>
<dbReference type="AlphaFoldDB" id="Q1AUC2"/>
<dbReference type="Gene3D" id="2.40.110.10">
    <property type="entry name" value="Butyryl-CoA Dehydrogenase, subunit A, domain 2"/>
    <property type="match status" value="1"/>
</dbReference>
<dbReference type="GO" id="GO:0050660">
    <property type="term" value="F:flavin adenine dinucleotide binding"/>
    <property type="evidence" value="ECO:0007669"/>
    <property type="project" value="InterPro"/>
</dbReference>
<accession>Q1AUC2</accession>
<keyword evidence="10" id="KW-1185">Reference proteome</keyword>
<evidence type="ECO:0000256" key="1">
    <source>
        <dbReference type="ARBA" id="ARBA00001974"/>
    </source>
</evidence>
<dbReference type="PhylomeDB" id="Q1AUC2"/>
<evidence type="ECO:0000259" key="8">
    <source>
        <dbReference type="Pfam" id="PF02771"/>
    </source>
</evidence>
<evidence type="ECO:0000256" key="5">
    <source>
        <dbReference type="RuleBase" id="RU362125"/>
    </source>
</evidence>
<dbReference type="KEGG" id="rxy:Rxyl_2061"/>
<dbReference type="InterPro" id="IPR013786">
    <property type="entry name" value="AcylCoA_DH/ox_N"/>
</dbReference>
<dbReference type="Gene3D" id="1.10.540.10">
    <property type="entry name" value="Acyl-CoA dehydrogenase/oxidase, N-terminal domain"/>
    <property type="match status" value="1"/>
</dbReference>
<dbReference type="Gene3D" id="1.20.140.10">
    <property type="entry name" value="Butyryl-CoA Dehydrogenase, subunit A, domain 3"/>
    <property type="match status" value="1"/>
</dbReference>
<dbReference type="PROSITE" id="PS00073">
    <property type="entry name" value="ACYL_COA_DH_2"/>
    <property type="match status" value="1"/>
</dbReference>
<dbReference type="InterPro" id="IPR036250">
    <property type="entry name" value="AcylCo_DH-like_C"/>
</dbReference>
<keyword evidence="3 5" id="KW-0285">Flavoprotein</keyword>
<dbReference type="PANTHER" id="PTHR43188">
    <property type="entry name" value="ACYL-COENZYME A OXIDASE"/>
    <property type="match status" value="1"/>
</dbReference>
<comment type="similarity">
    <text evidence="2 5">Belongs to the acyl-CoA dehydrogenase family.</text>
</comment>
<dbReference type="GO" id="GO:0003995">
    <property type="term" value="F:acyl-CoA dehydrogenase activity"/>
    <property type="evidence" value="ECO:0007669"/>
    <property type="project" value="InterPro"/>
</dbReference>
<organism evidence="9 10">
    <name type="scientific">Rubrobacter xylanophilus (strain DSM 9941 / JCM 11954 / NBRC 16129 / PRD-1)</name>
    <dbReference type="NCBI Taxonomy" id="266117"/>
    <lineage>
        <taxon>Bacteria</taxon>
        <taxon>Bacillati</taxon>
        <taxon>Actinomycetota</taxon>
        <taxon>Rubrobacteria</taxon>
        <taxon>Rubrobacterales</taxon>
        <taxon>Rubrobacteraceae</taxon>
        <taxon>Rubrobacter</taxon>
    </lineage>
</organism>
<dbReference type="RefSeq" id="WP_011565021.1">
    <property type="nucleotide sequence ID" value="NC_008148.1"/>
</dbReference>
<evidence type="ECO:0000259" key="6">
    <source>
        <dbReference type="Pfam" id="PF00441"/>
    </source>
</evidence>
<feature type="domain" description="Acyl-CoA dehydrogenase/oxidase N-terminal" evidence="8">
    <location>
        <begin position="25"/>
        <end position="135"/>
    </location>
</feature>
<dbReference type="Pfam" id="PF02771">
    <property type="entry name" value="Acyl-CoA_dh_N"/>
    <property type="match status" value="1"/>
</dbReference>
<dbReference type="InterPro" id="IPR046373">
    <property type="entry name" value="Acyl-CoA_Oxase/DH_mid-dom_sf"/>
</dbReference>
<dbReference type="GO" id="GO:0006635">
    <property type="term" value="P:fatty acid beta-oxidation"/>
    <property type="evidence" value="ECO:0007669"/>
    <property type="project" value="InterPro"/>
</dbReference>
<keyword evidence="5" id="KW-0560">Oxidoreductase</keyword>
<evidence type="ECO:0000313" key="9">
    <source>
        <dbReference type="EMBL" id="ABG05006.1"/>
    </source>
</evidence>
<dbReference type="InterPro" id="IPR009075">
    <property type="entry name" value="AcylCo_DH/oxidase_C"/>
</dbReference>
<dbReference type="InterPro" id="IPR045008">
    <property type="entry name" value="ACX4-like"/>
</dbReference>
<dbReference type="Proteomes" id="UP000006637">
    <property type="component" value="Chromosome"/>
</dbReference>
<protein>
    <submittedName>
        <fullName evidence="9">Acyl-CoA dehydrogenase-like protein</fullName>
    </submittedName>
</protein>
<dbReference type="SUPFAM" id="SSF56645">
    <property type="entry name" value="Acyl-CoA dehydrogenase NM domain-like"/>
    <property type="match status" value="1"/>
</dbReference>
<reference evidence="9 10" key="1">
    <citation type="submission" date="2006-06" db="EMBL/GenBank/DDBJ databases">
        <title>Complete sequence of Rubrobacter xylanophilus DSM 9941.</title>
        <authorList>
            <consortium name="US DOE Joint Genome Institute"/>
            <person name="Copeland A."/>
            <person name="Lucas S."/>
            <person name="Lapidus A."/>
            <person name="Barry K."/>
            <person name="Detter J.C."/>
            <person name="Glavina del Rio T."/>
            <person name="Hammon N."/>
            <person name="Israni S."/>
            <person name="Dalin E."/>
            <person name="Tice H."/>
            <person name="Pitluck S."/>
            <person name="Munk A.C."/>
            <person name="Brettin T."/>
            <person name="Bruce D."/>
            <person name="Han C."/>
            <person name="Tapia R."/>
            <person name="Gilna P."/>
            <person name="Schmutz J."/>
            <person name="Larimer F."/>
            <person name="Land M."/>
            <person name="Hauser L."/>
            <person name="Kyrpides N."/>
            <person name="Lykidis A."/>
            <person name="da Costa M.S."/>
            <person name="Rainey F.A."/>
            <person name="Empadinhas N."/>
            <person name="Jolivet E."/>
            <person name="Battista J.R."/>
            <person name="Richardson P."/>
        </authorList>
    </citation>
    <scope>NUCLEOTIDE SEQUENCE [LARGE SCALE GENOMIC DNA]</scope>
    <source>
        <strain evidence="10">DSM 9941 / NBRC 16129 / PRD-1</strain>
    </source>
</reference>